<evidence type="ECO:0000313" key="2">
    <source>
        <dbReference type="EMBL" id="CEM43465.1"/>
    </source>
</evidence>
<accession>A0A0G4HH92</accession>
<gene>
    <name evidence="2" type="ORF">Cvel_6841</name>
</gene>
<name>A0A0G4HH92_9ALVE</name>
<feature type="compositionally biased region" description="Gly residues" evidence="1">
    <location>
        <begin position="1128"/>
        <end position="1137"/>
    </location>
</feature>
<sequence length="1318" mass="141813">MFPSTCISRNVASASSSVGQGLQGSCRGESARRLFASLNVHPVHGEDPFVRRPGPSDGPASGYVRVSKGQIRPEVPEGSFDRRNTGERWDGGEARFPKLGDGRRRPSEETATSVPPHGDILHDLKSLIRRCPLSSQGIPRRDHLEQWENFFGRASVELRSLKPSQTALLFTSLFHANLRMGRAKQKHRLSRLLLGLVRQLEAEVLFEAQRNGPSLMSFGFKKNDVLLLFSSISRLRPPPGDPIFGFFADFAQRDYDVFTSNELIEALRTFRRAESPHLWPFFDIFERDLVSKSHDLEASGAASVFLMCCGEDGSLSGRTMGRAPFPSPDKKGFRADLAAAMLIRLRDAASEKDKSVYLLGQTFCALSRLSPENARVLSERLGAREHRHSPSLEEGDGAFVGGISHARRGGAREDTAPLNALVSFLCRRIREGADSIPPPVLSLIPINLFRSRFLSRMLSPPDRLALVDAVAAAAVRKMGGRDSAPQEVGLPEEWGGGVVSDSSGFSSDAFLNPASSSSSTSPFDSLQSHSVTAVGVGEVGVWGEEKVPEEGGGRRSGPPRKALATEALGLHGLSVLLLGLARTGHQRPSTFEHFAPSVLEALQLASPSAGPLSRGRSNSRTAEGGRWEDEEGGGMEEAEEGGGGRRKTEISPFALILKSLTDAYAMACWKTSDATALSLFSRLAVLCTEEMERGNFNYESVCFTLKAFSVALKGQSELVALGVKGLGRERDRSVSLMRQQMLKDAGAALRKIGKGLEGQLRGPGMYKEALSALLLATGRASSLFSASLLREAVETLLELDERGGREGEGGKERGSGREWNGGSEAVGVMESWKGGGNRGGMSGEHLVGAFSAIAAHETSSGLWRDLGGRLSSVLSRLLESNGSDICGQGQGRRPLLFSTIELVRILQAYRTHSEVPPPSLVRTTARRLHDVDATAALAQLQARESDELPGSHNPNGMEGRPTTAVARRSIHKASAVRRLEVDADIYSVLNNYCRFLDSCAELSIDPEEGQRIVGKESTRQIESRHTMKHLQRVRELLDHAEAQERFEEAVAERKEGAVRERELVGLAAERRREWESGFKRVLRDSACLAALWGDSRCLASALNWVGRLGGLAREASGEGWRRRQTNAGGPGGQSGTGRVGGLTFNRLENACLARAFLCLQLGLSGPPSSSSSSSPSLPSENWTSCFEPTALKCLLRGATAHAVGLSRHSGPQKAITREDFQDSSGQLSAMGLRGDDSEVEGGLPAARWASGALEGGGIFHVDGCTTPDGKANAKTGFDHVEVSATMASLGVAHSSEQAAGVFLIDVLISPTNTSITNS</sequence>
<feature type="region of interest" description="Disordered" evidence="1">
    <location>
        <begin position="606"/>
        <end position="646"/>
    </location>
</feature>
<protein>
    <submittedName>
        <fullName evidence="2">Uncharacterized protein</fullName>
    </submittedName>
</protein>
<feature type="region of interest" description="Disordered" evidence="1">
    <location>
        <begin position="1"/>
        <end position="25"/>
    </location>
</feature>
<organism evidence="2">
    <name type="scientific">Chromera velia CCMP2878</name>
    <dbReference type="NCBI Taxonomy" id="1169474"/>
    <lineage>
        <taxon>Eukaryota</taxon>
        <taxon>Sar</taxon>
        <taxon>Alveolata</taxon>
        <taxon>Colpodellida</taxon>
        <taxon>Chromeraceae</taxon>
        <taxon>Chromera</taxon>
    </lineage>
</organism>
<reference evidence="2" key="1">
    <citation type="submission" date="2014-11" db="EMBL/GenBank/DDBJ databases">
        <authorList>
            <person name="Otto D Thomas"/>
            <person name="Naeem Raeece"/>
        </authorList>
    </citation>
    <scope>NUCLEOTIDE SEQUENCE</scope>
</reference>
<feature type="region of interest" description="Disordered" evidence="1">
    <location>
        <begin position="43"/>
        <end position="119"/>
    </location>
</feature>
<feature type="compositionally biased region" description="Basic and acidic residues" evidence="1">
    <location>
        <begin position="79"/>
        <end position="108"/>
    </location>
</feature>
<feature type="compositionally biased region" description="Basic and acidic residues" evidence="1">
    <location>
        <begin position="800"/>
        <end position="816"/>
    </location>
</feature>
<feature type="region of interest" description="Disordered" evidence="1">
    <location>
        <begin position="800"/>
        <end position="822"/>
    </location>
</feature>
<evidence type="ECO:0000256" key="1">
    <source>
        <dbReference type="SAM" id="MobiDB-lite"/>
    </source>
</evidence>
<feature type="compositionally biased region" description="Polar residues" evidence="1">
    <location>
        <begin position="1"/>
        <end position="20"/>
    </location>
</feature>
<dbReference type="EMBL" id="CDMZ01002693">
    <property type="protein sequence ID" value="CEM43465.1"/>
    <property type="molecule type" value="Genomic_DNA"/>
</dbReference>
<feature type="region of interest" description="Disordered" evidence="1">
    <location>
        <begin position="1116"/>
        <end position="1137"/>
    </location>
</feature>
<proteinExistence type="predicted"/>
<dbReference type="VEuPathDB" id="CryptoDB:Cvel_6841"/>
<feature type="compositionally biased region" description="Acidic residues" evidence="1">
    <location>
        <begin position="628"/>
        <end position="640"/>
    </location>
</feature>